<organism evidence="2 3">
    <name type="scientific">Haloarcula argentinensis</name>
    <dbReference type="NCBI Taxonomy" id="43776"/>
    <lineage>
        <taxon>Archaea</taxon>
        <taxon>Methanobacteriati</taxon>
        <taxon>Methanobacteriota</taxon>
        <taxon>Stenosarchaea group</taxon>
        <taxon>Halobacteria</taxon>
        <taxon>Halobacteriales</taxon>
        <taxon>Haloarculaceae</taxon>
        <taxon>Haloarcula</taxon>
    </lineage>
</organism>
<evidence type="ECO:0000313" key="2">
    <source>
        <dbReference type="EMBL" id="GGM50573.1"/>
    </source>
</evidence>
<dbReference type="Proteomes" id="UP000656367">
    <property type="component" value="Unassembled WGS sequence"/>
</dbReference>
<reference evidence="2" key="1">
    <citation type="journal article" date="2014" name="Int. J. Syst. Evol. Microbiol.">
        <title>Complete genome sequence of Corynebacterium casei LMG S-19264T (=DSM 44701T), isolated from a smear-ripened cheese.</title>
        <authorList>
            <consortium name="US DOE Joint Genome Institute (JGI-PGF)"/>
            <person name="Walter F."/>
            <person name="Albersmeier A."/>
            <person name="Kalinowski J."/>
            <person name="Ruckert C."/>
        </authorList>
    </citation>
    <scope>NUCLEOTIDE SEQUENCE</scope>
    <source>
        <strain evidence="2">JCM 15759</strain>
    </source>
</reference>
<feature type="compositionally biased region" description="Polar residues" evidence="1">
    <location>
        <begin position="1"/>
        <end position="26"/>
    </location>
</feature>
<feature type="region of interest" description="Disordered" evidence="1">
    <location>
        <begin position="1"/>
        <end position="59"/>
    </location>
</feature>
<gene>
    <name evidence="2" type="ORF">GCM10009006_34630</name>
</gene>
<name>A0A830FRJ6_HALAR</name>
<accession>A0A830FRJ6</accession>
<protein>
    <submittedName>
        <fullName evidence="2">Uncharacterized protein</fullName>
    </submittedName>
</protein>
<reference evidence="2" key="2">
    <citation type="submission" date="2020-09" db="EMBL/GenBank/DDBJ databases">
        <authorList>
            <person name="Sun Q."/>
            <person name="Ohkuma M."/>
        </authorList>
    </citation>
    <scope>NUCLEOTIDE SEQUENCE</scope>
    <source>
        <strain evidence="2">JCM 15759</strain>
    </source>
</reference>
<evidence type="ECO:0000256" key="1">
    <source>
        <dbReference type="SAM" id="MobiDB-lite"/>
    </source>
</evidence>
<comment type="caution">
    <text evidence="2">The sequence shown here is derived from an EMBL/GenBank/DDBJ whole genome shotgun (WGS) entry which is preliminary data.</text>
</comment>
<sequence>MNGDNSEQRSITDYSNTGNRSSVSEQPETEDEPPATGDPNEFLTWLRKETSPGPEEAADKLPELIKQVQGGGYGAWSAGKCIDLILKATTPPIDCPELVAVLDDDHVDPLPVIEHLLEIYPRDAAALETSFDSDCLERDELSHTDRMEVYRVLSRLPPDDSIYDELKRTAEMFDGVVDLDKRYPVGGFFQTYAMRCLKSYLRSPQETPEELVHRAIVDYPWQALRVIAANAEQAADTDVLEQLIEVIDERPIPEGFYHGRVIATLCDEYTEVSSQDTQQEIGHLIETVLEAGVYPTQWKETIPQLIRFLEKGGGGEQSGAVLASVFDAIPVEDADDDLNNLIDEITGRLGDDVPAPWTGSVKVFAEYWPEKLCEHVDGLVTVARTCDSGARTDICEALSRLGEVKPGVVLPAIEPLVGDLERITSAQELVDVGKILQSVGVYPPPQQLKDLYGSTDEDIDKKAKDIVADLRRQFQRKTPQLIPGDVESVPALSEDYSLVRRTGAVTWDSPALGSAELAVIQAVARLVTVSAEEYEDRHKAICSVLAELLDAPQENRDELNESLQFVVPSYDSMWFEFAVLGAVFAQLVNPDTRVALHTPATGGWGTKKDVREALQKYALATSDDHTEIIPILDLVPTARITDKELTVETTGSTVIDDPPFLTLVRDIEPLAEAPADIILYNYLPGIDAADAAQLQQWRGTLTGGSISDGVDQDPGVSADGYGEIADQASLTNLVQVDDVVPSEFDACHRDRPVHIEMYSIFTSQHATDRRQHVGPPTDLPQPNFIDQEAGPDETVAAGEMGREAVELTSGSSPVDLHAVQTGDRIGELLTKIDEYSQQISDSEMTRAVRGFRYTIGSLPVPVELHDTWVQTQIDQGNKWVPRQISSRRDGIQALADEAGFDAELLDEVVITIDTLLERIDGENPLSEELMDVLDNAAEGGKQVGILCAKKTYKDMLDVYLKEKASDWILGDDLRLLDEHTVRELSPGEVDWLITFDPLPPQTAIYYHHPAVEKTIVLGHADGTLESRVYGVDYKRRPYLPRCVDGELPEVDVTTYGSTPEISEDDKILTDDLYRSYLSVAAQSRDDDGSQSGSSGEISRYRVQFEEAEDTTMWDSHPMIIRSEEHLVSAGEYGLRSLSRVSSGDEMVVIESDARQDLWEEFLREDWEDSDEAADAEEAFMDAVELWYEAVSTGLAAHSETEDPGDGIWGFAREIESDVSVATDTVVDWARGVYRADSPSDLVFRSELRIGPRHEDGVEAVAEAYGSDRMADNWNQVFTRIKAIRATHRQRGSVFWQWLADRACDGDLFDQPGISQVTVVRCEELD</sequence>
<dbReference type="RefSeq" id="WP_188853790.1">
    <property type="nucleotide sequence ID" value="NZ_BMON01000005.1"/>
</dbReference>
<dbReference type="EMBL" id="BMON01000005">
    <property type="protein sequence ID" value="GGM50573.1"/>
    <property type="molecule type" value="Genomic_DNA"/>
</dbReference>
<evidence type="ECO:0000313" key="3">
    <source>
        <dbReference type="Proteomes" id="UP000656367"/>
    </source>
</evidence>
<proteinExistence type="predicted"/>
<dbReference type="OrthoDB" id="351156at2157"/>